<evidence type="ECO:0000256" key="1">
    <source>
        <dbReference type="SAM" id="MobiDB-lite"/>
    </source>
</evidence>
<name>A0A9W7LGS3_9STRA</name>
<comment type="caution">
    <text evidence="3">The sequence shown here is derived from an EMBL/GenBank/DDBJ whole genome shotgun (WGS) entry which is preliminary data.</text>
</comment>
<keyword evidence="2" id="KW-0812">Transmembrane</keyword>
<accession>A0A9W7LGS3</accession>
<feature type="compositionally biased region" description="Pro residues" evidence="1">
    <location>
        <begin position="113"/>
        <end position="127"/>
    </location>
</feature>
<sequence>MINNGDSALKRFLLKTDKFARPHEEAGTNSVAGGFCSLSTYFLLAIYLAFYVASHLNASFPTVTSIVVFPQKTSKDKIYLPPVTCLAEGGCWYKPTKSGGPDRRKRMRRLNVDPPPENGDGGSPPPNNDGGPNDNNNPPDNGDGGSPPNPPNNDGGPNDNNNPPENGDGNAVDASADNACYYLKQGEVIPKEHRRIVHDSDPIDSFTAVWGDNQNFGLSYDVTTVTKAGLTLETETIQGRKSLTEPFEGALFQVYKGETLFSLVKTVGVNGEEVDTWTNTVMGEDGTPDAQQNTCCHAETTKNPATGETYSEVDYVLSRGIATSRCDEGASDGVYQVKIRPFPTYSLEEVQNPLEPLTLWAALGGALATLDLAAGFLVQNVFGRFSGAGGEGQGVVAGGGGGGGGAGGAGEQVELMDLRKAETPL</sequence>
<keyword evidence="2" id="KW-1133">Transmembrane helix</keyword>
<dbReference type="AlphaFoldDB" id="A0A9W7LGS3"/>
<feature type="compositionally biased region" description="Low complexity" evidence="1">
    <location>
        <begin position="128"/>
        <end position="141"/>
    </location>
</feature>
<feature type="transmembrane region" description="Helical" evidence="2">
    <location>
        <begin position="31"/>
        <end position="53"/>
    </location>
</feature>
<protein>
    <submittedName>
        <fullName evidence="3">Uncharacterized protein</fullName>
    </submittedName>
</protein>
<reference evidence="4" key="1">
    <citation type="journal article" date="2023" name="Commun. Biol.">
        <title>Genome analysis of Parmales, the sister group of diatoms, reveals the evolutionary specialization of diatoms from phago-mixotrophs to photoautotrophs.</title>
        <authorList>
            <person name="Ban H."/>
            <person name="Sato S."/>
            <person name="Yoshikawa S."/>
            <person name="Yamada K."/>
            <person name="Nakamura Y."/>
            <person name="Ichinomiya M."/>
            <person name="Sato N."/>
            <person name="Blanc-Mathieu R."/>
            <person name="Endo H."/>
            <person name="Kuwata A."/>
            <person name="Ogata H."/>
        </authorList>
    </citation>
    <scope>NUCLEOTIDE SEQUENCE [LARGE SCALE GENOMIC DNA]</scope>
</reference>
<evidence type="ECO:0000313" key="4">
    <source>
        <dbReference type="Proteomes" id="UP001165065"/>
    </source>
</evidence>
<organism evidence="3 4">
    <name type="scientific">Triparma columacea</name>
    <dbReference type="NCBI Taxonomy" id="722753"/>
    <lineage>
        <taxon>Eukaryota</taxon>
        <taxon>Sar</taxon>
        <taxon>Stramenopiles</taxon>
        <taxon>Ochrophyta</taxon>
        <taxon>Bolidophyceae</taxon>
        <taxon>Parmales</taxon>
        <taxon>Triparmaceae</taxon>
        <taxon>Triparma</taxon>
    </lineage>
</organism>
<keyword evidence="2" id="KW-0472">Membrane</keyword>
<dbReference type="Proteomes" id="UP001165065">
    <property type="component" value="Unassembled WGS sequence"/>
</dbReference>
<dbReference type="OrthoDB" id="200710at2759"/>
<gene>
    <name evidence="3" type="ORF">TrCOL_g5541</name>
</gene>
<keyword evidence="4" id="KW-1185">Reference proteome</keyword>
<feature type="compositionally biased region" description="Low complexity" evidence="1">
    <location>
        <begin position="152"/>
        <end position="170"/>
    </location>
</feature>
<proteinExistence type="predicted"/>
<feature type="region of interest" description="Disordered" evidence="1">
    <location>
        <begin position="96"/>
        <end position="173"/>
    </location>
</feature>
<evidence type="ECO:0000313" key="3">
    <source>
        <dbReference type="EMBL" id="GMI48897.1"/>
    </source>
</evidence>
<dbReference type="EMBL" id="BRYA01000441">
    <property type="protein sequence ID" value="GMI48897.1"/>
    <property type="molecule type" value="Genomic_DNA"/>
</dbReference>
<evidence type="ECO:0000256" key="2">
    <source>
        <dbReference type="SAM" id="Phobius"/>
    </source>
</evidence>